<sequence length="101" mass="11166">ARAGVKSSGATKKFSDSWDSLSGSAENLLAVAEFTRSFVGVASAGMSYYATKDHEKCYTSIWDLEWDLGFGMGWDLRLGFGMGWDMGWEGRRGEGMGWDFK</sequence>
<dbReference type="AlphaFoldDB" id="U9T4C3"/>
<protein>
    <submittedName>
        <fullName evidence="2">Uncharacterized protein</fullName>
    </submittedName>
</protein>
<dbReference type="EMBL" id="KI295304">
    <property type="protein sequence ID" value="ESA03004.1"/>
    <property type="molecule type" value="Genomic_DNA"/>
</dbReference>
<reference evidence="2" key="1">
    <citation type="submission" date="2013-07" db="EMBL/GenBank/DDBJ databases">
        <title>The genome of an arbuscular mycorrhizal fungus provides insights into the evolution of the oldest plant symbiosis.</title>
        <authorList>
            <consortium name="DOE Joint Genome Institute"/>
            <person name="Tisserant E."/>
            <person name="Malbreil M."/>
            <person name="Kuo A."/>
            <person name="Kohler A."/>
            <person name="Symeonidi A."/>
            <person name="Balestrini R."/>
            <person name="Charron P."/>
            <person name="Duensing N."/>
            <person name="Frei-dit-Frey N."/>
            <person name="Gianinazzi-Pearson V."/>
            <person name="Gilbert B."/>
            <person name="Handa Y."/>
            <person name="Hijri M."/>
            <person name="Kaul R."/>
            <person name="Kawaguchi M."/>
            <person name="Krajinski F."/>
            <person name="Lammers P."/>
            <person name="Lapierre D."/>
            <person name="Masclaux F.G."/>
            <person name="Murat C."/>
            <person name="Morin E."/>
            <person name="Ndikumana S."/>
            <person name="Pagni M."/>
            <person name="Petitpierre D."/>
            <person name="Requena N."/>
            <person name="Rosikiewicz P."/>
            <person name="Riley R."/>
            <person name="Saito K."/>
            <person name="San Clemente H."/>
            <person name="Shapiro H."/>
            <person name="van Tuinen D."/>
            <person name="Becard G."/>
            <person name="Bonfante P."/>
            <person name="Paszkowski U."/>
            <person name="Shachar-Hill Y."/>
            <person name="Young J.P."/>
            <person name="Sanders I.R."/>
            <person name="Henrissat B."/>
            <person name="Rensing S.A."/>
            <person name="Grigoriev I.V."/>
            <person name="Corradi N."/>
            <person name="Roux C."/>
            <person name="Martin F."/>
        </authorList>
    </citation>
    <scope>NUCLEOTIDE SEQUENCE</scope>
    <source>
        <strain evidence="2">DAOM 197198</strain>
    </source>
</reference>
<feature type="non-terminal residue" evidence="2">
    <location>
        <position position="1"/>
    </location>
</feature>
<organism evidence="2">
    <name type="scientific">Rhizophagus irregularis (strain DAOM 181602 / DAOM 197198 / MUCL 43194)</name>
    <name type="common">Arbuscular mycorrhizal fungus</name>
    <name type="synonym">Glomus intraradices</name>
    <dbReference type="NCBI Taxonomy" id="747089"/>
    <lineage>
        <taxon>Eukaryota</taxon>
        <taxon>Fungi</taxon>
        <taxon>Fungi incertae sedis</taxon>
        <taxon>Mucoromycota</taxon>
        <taxon>Glomeromycotina</taxon>
        <taxon>Glomeromycetes</taxon>
        <taxon>Glomerales</taxon>
        <taxon>Glomeraceae</taxon>
        <taxon>Rhizophagus</taxon>
    </lineage>
</organism>
<dbReference type="HOGENOM" id="CLU_2298462_0_0_1"/>
<feature type="region of interest" description="Disordered" evidence="1">
    <location>
        <begin position="1"/>
        <end position="20"/>
    </location>
</feature>
<proteinExistence type="predicted"/>
<evidence type="ECO:0000313" key="2">
    <source>
        <dbReference type="EMBL" id="ESA03004.1"/>
    </source>
</evidence>
<gene>
    <name evidence="2" type="ORF">GLOINDRAFT_639</name>
</gene>
<accession>U9T4C3</accession>
<name>U9T4C3_RHIID</name>
<evidence type="ECO:0000256" key="1">
    <source>
        <dbReference type="SAM" id="MobiDB-lite"/>
    </source>
</evidence>